<dbReference type="OrthoDB" id="10248867at2759"/>
<organism evidence="14 15">
    <name type="scientific">Dufourea novaeangliae</name>
    <name type="common">Sweat bee</name>
    <dbReference type="NCBI Taxonomy" id="178035"/>
    <lineage>
        <taxon>Eukaryota</taxon>
        <taxon>Metazoa</taxon>
        <taxon>Ecdysozoa</taxon>
        <taxon>Arthropoda</taxon>
        <taxon>Hexapoda</taxon>
        <taxon>Insecta</taxon>
        <taxon>Pterygota</taxon>
        <taxon>Neoptera</taxon>
        <taxon>Endopterygota</taxon>
        <taxon>Hymenoptera</taxon>
        <taxon>Apocrita</taxon>
        <taxon>Aculeata</taxon>
        <taxon>Apoidea</taxon>
        <taxon>Anthophila</taxon>
        <taxon>Halictidae</taxon>
        <taxon>Rophitinae</taxon>
        <taxon>Dufourea</taxon>
    </lineage>
</organism>
<dbReference type="EC" id="2.1.1.56" evidence="2"/>
<dbReference type="STRING" id="178035.A0A154P6Y5"/>
<keyword evidence="7" id="KW-0694">RNA-binding</keyword>
<evidence type="ECO:0000256" key="4">
    <source>
        <dbReference type="ARBA" id="ARBA00022664"/>
    </source>
</evidence>
<dbReference type="InterPro" id="IPR029063">
    <property type="entry name" value="SAM-dependent_MTases_sf"/>
</dbReference>
<feature type="binding site" evidence="11">
    <location>
        <position position="150"/>
    </location>
    <ligand>
        <name>S-adenosyl-L-methionine</name>
        <dbReference type="ChEBI" id="CHEBI:59789"/>
    </ligand>
</feature>
<dbReference type="InterPro" id="IPR004971">
    <property type="entry name" value="mRNA_G-N7_MeTrfase_dom"/>
</dbReference>
<dbReference type="AlphaFoldDB" id="A0A154P6Y5"/>
<dbReference type="Pfam" id="PF03291">
    <property type="entry name" value="mRNA_G-N7_MeTrfase"/>
    <property type="match status" value="1"/>
</dbReference>
<reference evidence="14 15" key="1">
    <citation type="submission" date="2015-07" db="EMBL/GenBank/DDBJ databases">
        <title>The genome of Dufourea novaeangliae.</title>
        <authorList>
            <person name="Pan H."/>
            <person name="Kapheim K."/>
        </authorList>
    </citation>
    <scope>NUCLEOTIDE SEQUENCE [LARGE SCALE GENOMIC DNA]</scope>
    <source>
        <strain evidence="14">0120121106</strain>
        <tissue evidence="14">Whole body</tissue>
    </source>
</reference>
<feature type="non-terminal residue" evidence="14">
    <location>
        <position position="1"/>
    </location>
</feature>
<evidence type="ECO:0000313" key="14">
    <source>
        <dbReference type="EMBL" id="KZC06890.1"/>
    </source>
</evidence>
<proteinExistence type="predicted"/>
<dbReference type="PANTHER" id="PTHR12189">
    <property type="entry name" value="MRNA GUANINE-7- METHYLTRANSFERASE"/>
    <property type="match status" value="1"/>
</dbReference>
<name>A0A154P6Y5_DUFNO</name>
<dbReference type="GO" id="GO:0004482">
    <property type="term" value="F:mRNA 5'-cap (guanine-N7-)-methyltransferase activity"/>
    <property type="evidence" value="ECO:0007669"/>
    <property type="project" value="UniProtKB-EC"/>
</dbReference>
<dbReference type="Proteomes" id="UP000076502">
    <property type="component" value="Unassembled WGS sequence"/>
</dbReference>
<feature type="domain" description="MRNA cap 0 methyltransferase" evidence="13">
    <location>
        <begin position="50"/>
        <end position="353"/>
    </location>
</feature>
<keyword evidence="9" id="KW-0539">Nucleus</keyword>
<protein>
    <recommendedName>
        <fullName evidence="2">mRNA (guanine-N(7))-methyltransferase</fullName>
        <ecNumber evidence="2">2.1.1.56</ecNumber>
    </recommendedName>
</protein>
<evidence type="ECO:0000256" key="9">
    <source>
        <dbReference type="ARBA" id="ARBA00023242"/>
    </source>
</evidence>
<evidence type="ECO:0000256" key="12">
    <source>
        <dbReference type="SAM" id="MobiDB-lite"/>
    </source>
</evidence>
<dbReference type="SUPFAM" id="SSF53335">
    <property type="entry name" value="S-adenosyl-L-methionine-dependent methyltransferases"/>
    <property type="match status" value="1"/>
</dbReference>
<dbReference type="Gene3D" id="3.40.50.150">
    <property type="entry name" value="Vaccinia Virus protein VP39"/>
    <property type="match status" value="1"/>
</dbReference>
<evidence type="ECO:0000256" key="3">
    <source>
        <dbReference type="ARBA" id="ARBA00022603"/>
    </source>
</evidence>
<feature type="binding site" evidence="11">
    <location>
        <position position="178"/>
    </location>
    <ligand>
        <name>S-adenosyl-L-methionine</name>
        <dbReference type="ChEBI" id="CHEBI:59789"/>
    </ligand>
</feature>
<dbReference type="InterPro" id="IPR039753">
    <property type="entry name" value="RG7MT1"/>
</dbReference>
<feature type="binding site" evidence="11">
    <location>
        <position position="63"/>
    </location>
    <ligand>
        <name>S-adenosyl-L-methionine</name>
        <dbReference type="ChEBI" id="CHEBI:59789"/>
    </ligand>
</feature>
<sequence>LNNIPSDLSSGSSRSNKVPSETEAHKGNTVLVAKYYNSLENNDVATRSQSRILYMRNFNNWIKSMFILEHFEKIKQNKVHGSSLRVLDMCCGKGGDLFKWKKERIKHVVCADVAELSVEQCQQRYNDMLNKSYHNRGFNPIFTAEFIVADCTKVRLRGKYKDPSIQFDLVNCQFAFHYSFETLEQAECMLKNASECLKTGGYFIGTIPDAYDLVSRWQKCDGNKFGNEIYNVEFLCDKEKPPLFGAKYNFHLEGVVDCPEFLVHMPTFRKLASKFGLELVKFERFEDYYEHMKGEGRSLLGKMQALEMYPPRHDVPLLGQSTQDYQHAVQYMQNVPDHRKIGTLSQTEWEAIC</sequence>
<evidence type="ECO:0000256" key="8">
    <source>
        <dbReference type="ARBA" id="ARBA00023042"/>
    </source>
</evidence>
<keyword evidence="8" id="KW-0506">mRNA capping</keyword>
<dbReference type="EMBL" id="KQ434819">
    <property type="protein sequence ID" value="KZC06890.1"/>
    <property type="molecule type" value="Genomic_DNA"/>
</dbReference>
<evidence type="ECO:0000256" key="2">
    <source>
        <dbReference type="ARBA" id="ARBA00011926"/>
    </source>
</evidence>
<evidence type="ECO:0000313" key="15">
    <source>
        <dbReference type="Proteomes" id="UP000076502"/>
    </source>
</evidence>
<keyword evidence="3 14" id="KW-0489">Methyltransferase</keyword>
<evidence type="ECO:0000259" key="13">
    <source>
        <dbReference type="PROSITE" id="PS51562"/>
    </source>
</evidence>
<dbReference type="PIRSF" id="PIRSF028762">
    <property type="entry name" value="ABD1"/>
    <property type="match status" value="1"/>
</dbReference>
<dbReference type="GO" id="GO:0003723">
    <property type="term" value="F:RNA binding"/>
    <property type="evidence" value="ECO:0007669"/>
    <property type="project" value="UniProtKB-KW"/>
</dbReference>
<accession>A0A154P6Y5</accession>
<dbReference type="InterPro" id="IPR016899">
    <property type="entry name" value="mRNA_G-N7_MeTrfase_euk"/>
</dbReference>
<feature type="compositionally biased region" description="Polar residues" evidence="12">
    <location>
        <begin position="1"/>
        <end position="19"/>
    </location>
</feature>
<evidence type="ECO:0000256" key="10">
    <source>
        <dbReference type="ARBA" id="ARBA00044712"/>
    </source>
</evidence>
<comment type="subcellular location">
    <subcellularLocation>
        <location evidence="1">Nucleus</location>
    </subcellularLocation>
</comment>
<feature type="region of interest" description="Disordered" evidence="12">
    <location>
        <begin position="1"/>
        <end position="23"/>
    </location>
</feature>
<keyword evidence="6" id="KW-0949">S-adenosyl-L-methionine</keyword>
<evidence type="ECO:0000256" key="11">
    <source>
        <dbReference type="PIRSR" id="PIRSR028762-1"/>
    </source>
</evidence>
<dbReference type="GO" id="GO:0005634">
    <property type="term" value="C:nucleus"/>
    <property type="evidence" value="ECO:0007669"/>
    <property type="project" value="UniProtKB-SubCell"/>
</dbReference>
<evidence type="ECO:0000256" key="5">
    <source>
        <dbReference type="ARBA" id="ARBA00022679"/>
    </source>
</evidence>
<feature type="binding site" evidence="11">
    <location>
        <position position="112"/>
    </location>
    <ligand>
        <name>S-adenosyl-L-methionine</name>
        <dbReference type="ChEBI" id="CHEBI:59789"/>
    </ligand>
</feature>
<evidence type="ECO:0000256" key="6">
    <source>
        <dbReference type="ARBA" id="ARBA00022691"/>
    </source>
</evidence>
<evidence type="ECO:0000256" key="1">
    <source>
        <dbReference type="ARBA" id="ARBA00004123"/>
    </source>
</evidence>
<feature type="binding site" evidence="11">
    <location>
        <position position="90"/>
    </location>
    <ligand>
        <name>S-adenosyl-L-methionine</name>
        <dbReference type="ChEBI" id="CHEBI:59789"/>
    </ligand>
</feature>
<dbReference type="PANTHER" id="PTHR12189:SF2">
    <property type="entry name" value="MRNA CAP GUANINE-N7 METHYLTRANSFERASE"/>
    <property type="match status" value="1"/>
</dbReference>
<gene>
    <name evidence="14" type="ORF">WN55_08124</name>
</gene>
<keyword evidence="15" id="KW-1185">Reference proteome</keyword>
<dbReference type="PROSITE" id="PS51562">
    <property type="entry name" value="RNA_CAP0_MT"/>
    <property type="match status" value="1"/>
</dbReference>
<keyword evidence="4" id="KW-0507">mRNA processing</keyword>
<feature type="binding site" evidence="11">
    <location>
        <position position="173"/>
    </location>
    <ligand>
        <name>S-adenosyl-L-methionine</name>
        <dbReference type="ChEBI" id="CHEBI:59789"/>
    </ligand>
</feature>
<dbReference type="CDD" id="cd02440">
    <property type="entry name" value="AdoMet_MTases"/>
    <property type="match status" value="1"/>
</dbReference>
<comment type="catalytic activity">
    <reaction evidence="10">
        <text>a 5'-end (5'-triphosphoguanosine)-ribonucleoside in mRNA + S-adenosyl-L-methionine = a 5'-end (N(7)-methyl 5'-triphosphoguanosine)-ribonucleoside in mRNA + S-adenosyl-L-homocysteine</text>
        <dbReference type="Rhea" id="RHEA:67008"/>
        <dbReference type="Rhea" id="RHEA-COMP:17166"/>
        <dbReference type="Rhea" id="RHEA-COMP:17167"/>
        <dbReference type="ChEBI" id="CHEBI:57856"/>
        <dbReference type="ChEBI" id="CHEBI:59789"/>
        <dbReference type="ChEBI" id="CHEBI:156461"/>
        <dbReference type="ChEBI" id="CHEBI:167617"/>
        <dbReference type="EC" id="2.1.1.56"/>
    </reaction>
</comment>
<evidence type="ECO:0000256" key="7">
    <source>
        <dbReference type="ARBA" id="ARBA00022884"/>
    </source>
</evidence>
<keyword evidence="5 14" id="KW-0808">Transferase</keyword>